<feature type="non-terminal residue" evidence="2">
    <location>
        <position position="1"/>
    </location>
</feature>
<dbReference type="AlphaFoldDB" id="N2ABD7"/>
<reference evidence="2 3" key="1">
    <citation type="journal article" date="2014" name="Genome Announc.">
        <title>Draft genome sequences of the altered schaedler flora, a defined bacterial community from gnotobiotic mice.</title>
        <authorList>
            <person name="Wannemuehler M.J."/>
            <person name="Overstreet A.M."/>
            <person name="Ward D.V."/>
            <person name="Phillips G.J."/>
        </authorList>
    </citation>
    <scope>NUCLEOTIDE SEQUENCE [LARGE SCALE GENOMIC DNA]</scope>
    <source>
        <strain evidence="2 3">ASF492</strain>
    </source>
</reference>
<protein>
    <submittedName>
        <fullName evidence="2">Uncharacterized protein</fullName>
    </submittedName>
</protein>
<organism evidence="2 3">
    <name type="scientific">Eubacterium plexicaudatum ASF492</name>
    <dbReference type="NCBI Taxonomy" id="1235802"/>
    <lineage>
        <taxon>Bacteria</taxon>
        <taxon>Bacillati</taxon>
        <taxon>Bacillota</taxon>
        <taxon>Clostridia</taxon>
        <taxon>Eubacteriales</taxon>
        <taxon>Eubacteriaceae</taxon>
        <taxon>Eubacterium</taxon>
    </lineage>
</organism>
<proteinExistence type="predicted"/>
<sequence>KNVFRDMEESKKEEHEKRAEIRA</sequence>
<evidence type="ECO:0000313" key="2">
    <source>
        <dbReference type="EMBL" id="EMZ26712.1"/>
    </source>
</evidence>
<feature type="region of interest" description="Disordered" evidence="1">
    <location>
        <begin position="1"/>
        <end position="23"/>
    </location>
</feature>
<name>N2ABD7_9FIRM</name>
<comment type="caution">
    <text evidence="2">The sequence shown here is derived from an EMBL/GenBank/DDBJ whole genome shotgun (WGS) entry which is preliminary data.</text>
</comment>
<dbReference type="Proteomes" id="UP000012589">
    <property type="component" value="Unassembled WGS sequence"/>
</dbReference>
<dbReference type="EMBL" id="AQFT01000076">
    <property type="protein sequence ID" value="EMZ26712.1"/>
    <property type="molecule type" value="Genomic_DNA"/>
</dbReference>
<gene>
    <name evidence="2" type="ORF">C823_02515</name>
</gene>
<accession>N2ABD7</accession>
<evidence type="ECO:0000313" key="3">
    <source>
        <dbReference type="Proteomes" id="UP000012589"/>
    </source>
</evidence>
<dbReference type="HOGENOM" id="CLU_3422043_0_0_9"/>
<evidence type="ECO:0000256" key="1">
    <source>
        <dbReference type="SAM" id="MobiDB-lite"/>
    </source>
</evidence>
<keyword evidence="3" id="KW-1185">Reference proteome</keyword>